<dbReference type="AlphaFoldDB" id="A0A0R1MZS9"/>
<reference evidence="1 2" key="1">
    <citation type="journal article" date="2015" name="Genome Announc.">
        <title>Expanding the biotechnology potential of lactobacilli through comparative genomics of 213 strains and associated genera.</title>
        <authorList>
            <person name="Sun Z."/>
            <person name="Harris H.M."/>
            <person name="McCann A."/>
            <person name="Guo C."/>
            <person name="Argimon S."/>
            <person name="Zhang W."/>
            <person name="Yang X."/>
            <person name="Jeffery I.B."/>
            <person name="Cooney J.C."/>
            <person name="Kagawa T.F."/>
            <person name="Liu W."/>
            <person name="Song Y."/>
            <person name="Salvetti E."/>
            <person name="Wrobel A."/>
            <person name="Rasinkangas P."/>
            <person name="Parkhill J."/>
            <person name="Rea M.C."/>
            <person name="O'Sullivan O."/>
            <person name="Ritari J."/>
            <person name="Douillard F.P."/>
            <person name="Paul Ross R."/>
            <person name="Yang R."/>
            <person name="Briner A.E."/>
            <person name="Felis G.E."/>
            <person name="de Vos W.M."/>
            <person name="Barrangou R."/>
            <person name="Klaenhammer T.R."/>
            <person name="Caufield P.W."/>
            <person name="Cui Y."/>
            <person name="Zhang H."/>
            <person name="O'Toole P.W."/>
        </authorList>
    </citation>
    <scope>NUCLEOTIDE SEQUENCE [LARGE SCALE GENOMIC DNA]</scope>
    <source>
        <strain evidence="1 2">DSM 12744</strain>
    </source>
</reference>
<keyword evidence="2" id="KW-1185">Reference proteome</keyword>
<gene>
    <name evidence="1" type="ORF">FD09_GL002573</name>
</gene>
<accession>A0A0R1MZS9</accession>
<evidence type="ECO:0000313" key="1">
    <source>
        <dbReference type="EMBL" id="KRL13033.1"/>
    </source>
</evidence>
<dbReference type="STRING" id="1423792.FD09_GL002573"/>
<sequence>MLNVPTAYLIGLEEKEGVEPFVVAMNDKKVSIYEDDLKRIYDLANSIKGLALDRAQNPYFLLGFASGRADTIRMIIRSATCDGIGGKEKPNDN</sequence>
<dbReference type="PATRIC" id="fig|1423792.3.peg.2622"/>
<comment type="caution">
    <text evidence="1">The sequence shown here is derived from an EMBL/GenBank/DDBJ whole genome shotgun (WGS) entry which is preliminary data.</text>
</comment>
<name>A0A0R1MZS9_9LACO</name>
<dbReference type="EMBL" id="AZEC01000005">
    <property type="protein sequence ID" value="KRL13033.1"/>
    <property type="molecule type" value="Genomic_DNA"/>
</dbReference>
<protein>
    <submittedName>
        <fullName evidence="1">Uncharacterized protein</fullName>
    </submittedName>
</protein>
<organism evidence="1 2">
    <name type="scientific">Schleiferilactobacillus perolens DSM 12744</name>
    <dbReference type="NCBI Taxonomy" id="1423792"/>
    <lineage>
        <taxon>Bacteria</taxon>
        <taxon>Bacillati</taxon>
        <taxon>Bacillota</taxon>
        <taxon>Bacilli</taxon>
        <taxon>Lactobacillales</taxon>
        <taxon>Lactobacillaceae</taxon>
        <taxon>Schleiferilactobacillus</taxon>
    </lineage>
</organism>
<evidence type="ECO:0000313" key="2">
    <source>
        <dbReference type="Proteomes" id="UP000051330"/>
    </source>
</evidence>
<dbReference type="Proteomes" id="UP000051330">
    <property type="component" value="Unassembled WGS sequence"/>
</dbReference>
<proteinExistence type="predicted"/>